<dbReference type="Pfam" id="PF22942">
    <property type="entry name" value="DUF7025"/>
    <property type="match status" value="1"/>
</dbReference>
<dbReference type="PANTHER" id="PTHR46411">
    <property type="entry name" value="FAMILY ATPASE, PUTATIVE-RELATED"/>
    <property type="match status" value="1"/>
</dbReference>
<comment type="caution">
    <text evidence="2">The sequence shown here is derived from an EMBL/GenBank/DDBJ whole genome shotgun (WGS) entry which is preliminary data.</text>
</comment>
<evidence type="ECO:0000313" key="3">
    <source>
        <dbReference type="Proteomes" id="UP000799536"/>
    </source>
</evidence>
<gene>
    <name evidence="2" type="ORF">GQ43DRAFT_41325</name>
</gene>
<dbReference type="GO" id="GO:0005524">
    <property type="term" value="F:ATP binding"/>
    <property type="evidence" value="ECO:0007669"/>
    <property type="project" value="InterPro"/>
</dbReference>
<name>A0A9P4JKU7_9PLEO</name>
<dbReference type="EMBL" id="ML993983">
    <property type="protein sequence ID" value="KAF2201271.1"/>
    <property type="molecule type" value="Genomic_DNA"/>
</dbReference>
<protein>
    <submittedName>
        <fullName evidence="2">P-loop containing nucleoside triphosphate hydrolase protein</fullName>
    </submittedName>
</protein>
<keyword evidence="3" id="KW-1185">Reference proteome</keyword>
<dbReference type="InterPro" id="IPR027417">
    <property type="entry name" value="P-loop_NTPase"/>
</dbReference>
<dbReference type="CDD" id="cd19481">
    <property type="entry name" value="RecA-like_protease"/>
    <property type="match status" value="1"/>
</dbReference>
<reference evidence="2" key="1">
    <citation type="journal article" date="2020" name="Stud. Mycol.">
        <title>101 Dothideomycetes genomes: a test case for predicting lifestyles and emergence of pathogens.</title>
        <authorList>
            <person name="Haridas S."/>
            <person name="Albert R."/>
            <person name="Binder M."/>
            <person name="Bloem J."/>
            <person name="Labutti K."/>
            <person name="Salamov A."/>
            <person name="Andreopoulos B."/>
            <person name="Baker S."/>
            <person name="Barry K."/>
            <person name="Bills G."/>
            <person name="Bluhm B."/>
            <person name="Cannon C."/>
            <person name="Castanera R."/>
            <person name="Culley D."/>
            <person name="Daum C."/>
            <person name="Ezra D."/>
            <person name="Gonzalez J."/>
            <person name="Henrissat B."/>
            <person name="Kuo A."/>
            <person name="Liang C."/>
            <person name="Lipzen A."/>
            <person name="Lutzoni F."/>
            <person name="Magnuson J."/>
            <person name="Mondo S."/>
            <person name="Nolan M."/>
            <person name="Ohm R."/>
            <person name="Pangilinan J."/>
            <person name="Park H.-J."/>
            <person name="Ramirez L."/>
            <person name="Alfaro M."/>
            <person name="Sun H."/>
            <person name="Tritt A."/>
            <person name="Yoshinaga Y."/>
            <person name="Zwiers L.-H."/>
            <person name="Turgeon B."/>
            <person name="Goodwin S."/>
            <person name="Spatafora J."/>
            <person name="Crous P."/>
            <person name="Grigoriev I."/>
        </authorList>
    </citation>
    <scope>NUCLEOTIDE SEQUENCE</scope>
    <source>
        <strain evidence="2">ATCC 74209</strain>
    </source>
</reference>
<proteinExistence type="predicted"/>
<feature type="domain" description="AAA+ ATPase" evidence="1">
    <location>
        <begin position="478"/>
        <end position="602"/>
    </location>
</feature>
<dbReference type="Pfam" id="PF00004">
    <property type="entry name" value="AAA"/>
    <property type="match status" value="1"/>
</dbReference>
<dbReference type="GO" id="GO:0016887">
    <property type="term" value="F:ATP hydrolysis activity"/>
    <property type="evidence" value="ECO:0007669"/>
    <property type="project" value="InterPro"/>
</dbReference>
<accession>A0A9P4JKU7</accession>
<evidence type="ECO:0000259" key="1">
    <source>
        <dbReference type="SMART" id="SM00382"/>
    </source>
</evidence>
<dbReference type="InterPro" id="IPR003959">
    <property type="entry name" value="ATPase_AAA_core"/>
</dbReference>
<dbReference type="AlphaFoldDB" id="A0A9P4JKU7"/>
<organism evidence="2 3">
    <name type="scientific">Delitschia confertaspora ATCC 74209</name>
    <dbReference type="NCBI Taxonomy" id="1513339"/>
    <lineage>
        <taxon>Eukaryota</taxon>
        <taxon>Fungi</taxon>
        <taxon>Dikarya</taxon>
        <taxon>Ascomycota</taxon>
        <taxon>Pezizomycotina</taxon>
        <taxon>Dothideomycetes</taxon>
        <taxon>Pleosporomycetidae</taxon>
        <taxon>Pleosporales</taxon>
        <taxon>Delitschiaceae</taxon>
        <taxon>Delitschia</taxon>
    </lineage>
</organism>
<sequence length="694" mass="78664">MSCGMIRSISIPFGRVWCRRKMNLMSMAVKAFLVRREFNWKNQYQQTVLDIKSPELRAVLQKVMKDVKGISLVSEKPVVDPNMLFLYLEELRTHYRKTLKAQLKKAKKTKGKKKLRLQIAHCKLLVKYLDQDYAETKKTLYPMLKTGNITFDLLWALFKPNTIAYTQTYGSASEPRCFKVDYAHKHQDFLRGEWWCVEGRYLEYDGKRFGLGEFEVDVEAFKGPRKITSLACYPLQYHHDAEGLKGQLVERGRKFVGLQGMNYRFCKGLAFQKRKKNSVAKVNVNGRVMIDPAIFRKINPNYRICQFKAKEVEFMNEDEDDAKCSECGCDSNSDGNSDGDDGKATHWHAFEDKDGEIVVVNIGDNEDGQAVLPEKKLGDLPSKFKDGSTKDSDSKPTRNFFTEEDLLLASPVVLGFSFSDKLWLEFSLTSLSPISFDSGAFASLVVPKTHKSIVQDVVSSHKFHAAKTIDDVVAGKGRGLVFVLHGPPGVGKTLTAEGIAEHLQCPLYAVSAGELGTNAATLELKLGEIMDIAHSWGALLLLDEADVFLEKREVQDVHRNALVSVFLRQMEYFMGILFLTTNRVETFDEAFQSRIHLALKYGQLSVEGRKSVWRNFVGRVGELEGFGEGDWEELGRKELNGRQIKNAVRSAQAIALNKGIPFSMQHIRAFLEVMDDFNADFRGYGFKDAMRQYV</sequence>
<keyword evidence="2" id="KW-0378">Hydrolase</keyword>
<dbReference type="InterPro" id="IPR054289">
    <property type="entry name" value="DUF7025"/>
</dbReference>
<dbReference type="Gene3D" id="3.40.50.300">
    <property type="entry name" value="P-loop containing nucleotide triphosphate hydrolases"/>
    <property type="match status" value="1"/>
</dbReference>
<dbReference type="InterPro" id="IPR003593">
    <property type="entry name" value="AAA+_ATPase"/>
</dbReference>
<evidence type="ECO:0000313" key="2">
    <source>
        <dbReference type="EMBL" id="KAF2201271.1"/>
    </source>
</evidence>
<dbReference type="PANTHER" id="PTHR46411:SF1">
    <property type="entry name" value="FAMILY ATPASE, PUTATIVE (AFU_ORTHOLOGUE AFUA_7G05752)-RELATED"/>
    <property type="match status" value="1"/>
</dbReference>
<dbReference type="SMART" id="SM00382">
    <property type="entry name" value="AAA"/>
    <property type="match status" value="1"/>
</dbReference>
<dbReference type="Proteomes" id="UP000799536">
    <property type="component" value="Unassembled WGS sequence"/>
</dbReference>
<dbReference type="OrthoDB" id="10042665at2759"/>
<dbReference type="SUPFAM" id="SSF52540">
    <property type="entry name" value="P-loop containing nucleoside triphosphate hydrolases"/>
    <property type="match status" value="1"/>
</dbReference>